<dbReference type="InterPro" id="IPR039869">
    <property type="entry name" value="UBTD1/2"/>
</dbReference>
<name>A0A9W8LYT1_9FUNG</name>
<gene>
    <name evidence="2" type="primary">UBTD1</name>
    <name evidence="2" type="ORF">IWW36_003190</name>
</gene>
<keyword evidence="3" id="KW-1185">Reference proteome</keyword>
<dbReference type="OrthoDB" id="1640476at2759"/>
<dbReference type="SUPFAM" id="SSF54236">
    <property type="entry name" value="Ubiquitin-like"/>
    <property type="match status" value="1"/>
</dbReference>
<dbReference type="PANTHER" id="PTHR13609">
    <property type="entry name" value="UBIQUITIN DOMAIN CONTAINING 1 PROTEIN-RELATED"/>
    <property type="match status" value="1"/>
</dbReference>
<dbReference type="InterPro" id="IPR038169">
    <property type="entry name" value="DC-UbP/UBTD2_N_sf"/>
</dbReference>
<evidence type="ECO:0000313" key="3">
    <source>
        <dbReference type="Proteomes" id="UP001139887"/>
    </source>
</evidence>
<dbReference type="Pfam" id="PF16455">
    <property type="entry name" value="UBD"/>
    <property type="match status" value="1"/>
</dbReference>
<dbReference type="Proteomes" id="UP001139887">
    <property type="component" value="Unassembled WGS sequence"/>
</dbReference>
<dbReference type="InterPro" id="IPR029071">
    <property type="entry name" value="Ubiquitin-like_domsf"/>
</dbReference>
<feature type="domain" description="DC-UbP/UBTD2 N-terminal" evidence="1">
    <location>
        <begin position="41"/>
        <end position="133"/>
    </location>
</feature>
<reference evidence="2" key="1">
    <citation type="submission" date="2022-07" db="EMBL/GenBank/DDBJ databases">
        <title>Phylogenomic reconstructions and comparative analyses of Kickxellomycotina fungi.</title>
        <authorList>
            <person name="Reynolds N.K."/>
            <person name="Stajich J.E."/>
            <person name="Barry K."/>
            <person name="Grigoriev I.V."/>
            <person name="Crous P."/>
            <person name="Smith M.E."/>
        </authorList>
    </citation>
    <scope>NUCLEOTIDE SEQUENCE</scope>
    <source>
        <strain evidence="2">NRRL 1566</strain>
    </source>
</reference>
<dbReference type="AlphaFoldDB" id="A0A9W8LYT1"/>
<protein>
    <submittedName>
        <fullName evidence="2">Ubiquitin domain-containing protein 1</fullName>
    </submittedName>
</protein>
<dbReference type="InterPro" id="IPR032752">
    <property type="entry name" value="DC-UbP/UBTD2_N"/>
</dbReference>
<proteinExistence type="predicted"/>
<accession>A0A9W8LYT1</accession>
<evidence type="ECO:0000259" key="1">
    <source>
        <dbReference type="Pfam" id="PF16455"/>
    </source>
</evidence>
<evidence type="ECO:0000313" key="2">
    <source>
        <dbReference type="EMBL" id="KAJ2848625.1"/>
    </source>
</evidence>
<sequence length="283" mass="30593">MGCCQSTAHAATLETNTETEAAAVATESPPRHSSTLDFGHTTLWAAEDPLTAAMLQRKRAEFWETAPAFEGRVEIWLGLRMACESDDMQLAQAIIESLNVVVPNGRIVDGVYDERGACYEIPQYCLSSPTNLMPDSSKLLEQRASVDSGGMRTAVMAAGSNSSSPSMTALTAKSPIPPIQMYRLDDTDSQSSPASPWHMLGSGFELGSKVSLRIRLSTGTDIGVQMPRDVTVAQLEQQLRESGHVSNTQHVHMFYLGRLLKPDSAPARDSDLPKSAILQALIS</sequence>
<dbReference type="EMBL" id="JANBUW010000148">
    <property type="protein sequence ID" value="KAJ2848625.1"/>
    <property type="molecule type" value="Genomic_DNA"/>
</dbReference>
<organism evidence="2 3">
    <name type="scientific">Coemansia brasiliensis</name>
    <dbReference type="NCBI Taxonomy" id="2650707"/>
    <lineage>
        <taxon>Eukaryota</taxon>
        <taxon>Fungi</taxon>
        <taxon>Fungi incertae sedis</taxon>
        <taxon>Zoopagomycota</taxon>
        <taxon>Kickxellomycotina</taxon>
        <taxon>Kickxellomycetes</taxon>
        <taxon>Kickxellales</taxon>
        <taxon>Kickxellaceae</taxon>
        <taxon>Coemansia</taxon>
    </lineage>
</organism>
<comment type="caution">
    <text evidence="2">The sequence shown here is derived from an EMBL/GenBank/DDBJ whole genome shotgun (WGS) entry which is preliminary data.</text>
</comment>
<dbReference type="Gene3D" id="1.20.225.20">
    <property type="entry name" value="Ub domain-containing protein, DC-UbP/UBTD2, N-terminal domain"/>
    <property type="match status" value="1"/>
</dbReference>